<reference evidence="5 7" key="1">
    <citation type="submission" date="2018-09" db="EMBL/GenBank/DDBJ databases">
        <title>Genomic investigation of the strawberry pathogen Phytophthora fragariae indicates pathogenicity is determined by transcriptional variation in three key races.</title>
        <authorList>
            <person name="Adams T.M."/>
            <person name="Armitage A.D."/>
            <person name="Sobczyk M.K."/>
            <person name="Bates H.J."/>
            <person name="Dunwell J.M."/>
            <person name="Nellist C.F."/>
            <person name="Harrison R.J."/>
        </authorList>
    </citation>
    <scope>NUCLEOTIDE SEQUENCE [LARGE SCALE GENOMIC DNA]</scope>
    <source>
        <strain evidence="3 5">SCRP249</strain>
        <strain evidence="2 7">SCRP324</strain>
        <strain evidence="4 6">SCRP333</strain>
    </source>
</reference>
<comment type="caution">
    <text evidence="3">The sequence shown here is derived from an EMBL/GenBank/DDBJ whole genome shotgun (WGS) entry which is preliminary data.</text>
</comment>
<dbReference type="Proteomes" id="UP000434957">
    <property type="component" value="Unassembled WGS sequence"/>
</dbReference>
<dbReference type="EMBL" id="QXFV01001549">
    <property type="protein sequence ID" value="KAE9003298.1"/>
    <property type="molecule type" value="Genomic_DNA"/>
</dbReference>
<evidence type="ECO:0000256" key="1">
    <source>
        <dbReference type="SAM" id="MobiDB-lite"/>
    </source>
</evidence>
<protein>
    <submittedName>
        <fullName evidence="3">Uncharacterized protein</fullName>
    </submittedName>
</protein>
<feature type="region of interest" description="Disordered" evidence="1">
    <location>
        <begin position="62"/>
        <end position="191"/>
    </location>
</feature>
<evidence type="ECO:0000313" key="2">
    <source>
        <dbReference type="EMBL" id="KAE8999425.1"/>
    </source>
</evidence>
<feature type="compositionally biased region" description="Basic and acidic residues" evidence="1">
    <location>
        <begin position="89"/>
        <end position="101"/>
    </location>
</feature>
<dbReference type="OrthoDB" id="10334993at2759"/>
<feature type="region of interest" description="Disordered" evidence="1">
    <location>
        <begin position="1"/>
        <end position="46"/>
    </location>
</feature>
<dbReference type="EMBL" id="QXFT01003319">
    <property type="protein sequence ID" value="KAE9287014.1"/>
    <property type="molecule type" value="Genomic_DNA"/>
</dbReference>
<dbReference type="Proteomes" id="UP000429607">
    <property type="component" value="Unassembled WGS sequence"/>
</dbReference>
<evidence type="ECO:0000313" key="6">
    <source>
        <dbReference type="Proteomes" id="UP000434957"/>
    </source>
</evidence>
<dbReference type="AlphaFoldDB" id="A0A6A3KCH3"/>
<evidence type="ECO:0000313" key="5">
    <source>
        <dbReference type="Proteomes" id="UP000429607"/>
    </source>
</evidence>
<accession>A0A6A3KCH3</accession>
<keyword evidence="6" id="KW-1185">Reference proteome</keyword>
<feature type="compositionally biased region" description="Acidic residues" evidence="1">
    <location>
        <begin position="155"/>
        <end position="164"/>
    </location>
</feature>
<organism evidence="3 5">
    <name type="scientific">Phytophthora rubi</name>
    <dbReference type="NCBI Taxonomy" id="129364"/>
    <lineage>
        <taxon>Eukaryota</taxon>
        <taxon>Sar</taxon>
        <taxon>Stramenopiles</taxon>
        <taxon>Oomycota</taxon>
        <taxon>Peronosporomycetes</taxon>
        <taxon>Peronosporales</taxon>
        <taxon>Peronosporaceae</taxon>
        <taxon>Phytophthora</taxon>
    </lineage>
</organism>
<evidence type="ECO:0000313" key="4">
    <source>
        <dbReference type="EMBL" id="KAE9287014.1"/>
    </source>
</evidence>
<sequence>MEPSRGDREEEEGARARQYEAEPQPREERYQDDSEPDNLEVEERFPDAATAGLVSLERWERAAEAATRGASVSEVMRELQGDEEEDEYGDLKEKPTVKEEPPAQVEQVAEVKAEPGVKEEPGAPIRRMQERMRTQPPRQPPRGYTRGLPARAEEDGGEFYDALEEPSSPKRSPSGFIPHYTGPEARRTDRPAFGWSWSAQWESRPAPRYPGWGEQETLAEQAAFNPLPAKMQSYGTPP</sequence>
<gene>
    <name evidence="3" type="ORF">PR001_g18016</name>
    <name evidence="2" type="ORF">PR002_g18461</name>
    <name evidence="4" type="ORF">PR003_g26158</name>
</gene>
<dbReference type="Proteomes" id="UP000435112">
    <property type="component" value="Unassembled WGS sequence"/>
</dbReference>
<evidence type="ECO:0000313" key="7">
    <source>
        <dbReference type="Proteomes" id="UP000435112"/>
    </source>
</evidence>
<proteinExistence type="predicted"/>
<feature type="compositionally biased region" description="Basic and acidic residues" evidence="1">
    <location>
        <begin position="109"/>
        <end position="133"/>
    </location>
</feature>
<evidence type="ECO:0000313" key="3">
    <source>
        <dbReference type="EMBL" id="KAE9003298.1"/>
    </source>
</evidence>
<dbReference type="EMBL" id="QXFU01001581">
    <property type="protein sequence ID" value="KAE8999425.1"/>
    <property type="molecule type" value="Genomic_DNA"/>
</dbReference>
<feature type="compositionally biased region" description="Basic and acidic residues" evidence="1">
    <location>
        <begin position="1"/>
        <end position="32"/>
    </location>
</feature>
<name>A0A6A3KCH3_9STRA</name>